<comment type="caution">
    <text evidence="1">The sequence shown here is derived from an EMBL/GenBank/DDBJ whole genome shotgun (WGS) entry which is preliminary data.</text>
</comment>
<dbReference type="PANTHER" id="PTHR47718:SF13">
    <property type="entry name" value="OS09G0290500 PROTEIN"/>
    <property type="match status" value="1"/>
</dbReference>
<accession>A0A445A5H0</accession>
<reference evidence="1 2" key="1">
    <citation type="submission" date="2019-01" db="EMBL/GenBank/DDBJ databases">
        <title>Sequencing of cultivated peanut Arachis hypogaea provides insights into genome evolution and oil improvement.</title>
        <authorList>
            <person name="Chen X."/>
        </authorList>
    </citation>
    <scope>NUCLEOTIDE SEQUENCE [LARGE SCALE GENOMIC DNA]</scope>
    <source>
        <strain evidence="2">cv. Fuhuasheng</strain>
        <tissue evidence="1">Leaves</tissue>
    </source>
</reference>
<evidence type="ECO:0000313" key="1">
    <source>
        <dbReference type="EMBL" id="RYR21669.1"/>
    </source>
</evidence>
<dbReference type="PANTHER" id="PTHR47718">
    <property type="entry name" value="OS01G0519700 PROTEIN"/>
    <property type="match status" value="1"/>
</dbReference>
<keyword evidence="2" id="KW-1185">Reference proteome</keyword>
<evidence type="ECO:0008006" key="3">
    <source>
        <dbReference type="Google" id="ProtNLM"/>
    </source>
</evidence>
<gene>
    <name evidence="1" type="ORF">Ahy_B03g066984</name>
</gene>
<organism evidence="1 2">
    <name type="scientific">Arachis hypogaea</name>
    <name type="common">Peanut</name>
    <dbReference type="NCBI Taxonomy" id="3818"/>
    <lineage>
        <taxon>Eukaryota</taxon>
        <taxon>Viridiplantae</taxon>
        <taxon>Streptophyta</taxon>
        <taxon>Embryophyta</taxon>
        <taxon>Tracheophyta</taxon>
        <taxon>Spermatophyta</taxon>
        <taxon>Magnoliopsida</taxon>
        <taxon>eudicotyledons</taxon>
        <taxon>Gunneridae</taxon>
        <taxon>Pentapetalae</taxon>
        <taxon>rosids</taxon>
        <taxon>fabids</taxon>
        <taxon>Fabales</taxon>
        <taxon>Fabaceae</taxon>
        <taxon>Papilionoideae</taxon>
        <taxon>50 kb inversion clade</taxon>
        <taxon>dalbergioids sensu lato</taxon>
        <taxon>Dalbergieae</taxon>
        <taxon>Pterocarpus clade</taxon>
        <taxon>Arachis</taxon>
    </lineage>
</organism>
<name>A0A445A5H0_ARAHY</name>
<protein>
    <recommendedName>
        <fullName evidence="3">Protein FAR1-RELATED SEQUENCE</fullName>
    </recommendedName>
</protein>
<sequence length="143" mass="17327">MLKQHRQLSMFICRTIENNDETGIKPTKIYQSFVAATGDHRELSFIEKDVKNYITRKVRNVFELDDDKEFEKYLLRTKKKNQNFFFKLELEVDHSIKINFWADARSSVACEYFRDVISFETTYNTNRMCFHEKRRYSIIQMVI</sequence>
<dbReference type="AlphaFoldDB" id="A0A445A5H0"/>
<dbReference type="EMBL" id="SDMP01000013">
    <property type="protein sequence ID" value="RYR21669.1"/>
    <property type="molecule type" value="Genomic_DNA"/>
</dbReference>
<evidence type="ECO:0000313" key="2">
    <source>
        <dbReference type="Proteomes" id="UP000289738"/>
    </source>
</evidence>
<proteinExistence type="predicted"/>
<dbReference type="Proteomes" id="UP000289738">
    <property type="component" value="Chromosome B03"/>
</dbReference>